<feature type="domain" description="Exonuclease VII large subunit C-terminal" evidence="7">
    <location>
        <begin position="125"/>
        <end position="439"/>
    </location>
</feature>
<dbReference type="GO" id="GO:0006308">
    <property type="term" value="P:DNA catabolic process"/>
    <property type="evidence" value="ECO:0007669"/>
    <property type="project" value="UniProtKB-UniRule"/>
</dbReference>
<dbReference type="EC" id="3.1.11.6" evidence="5"/>
<dbReference type="EMBL" id="AODD01000002">
    <property type="protein sequence ID" value="EUJ24902.1"/>
    <property type="molecule type" value="Genomic_DNA"/>
</dbReference>
<reference evidence="9 10" key="1">
    <citation type="journal article" date="2014" name="Int. J. Syst. Evol. Microbiol.">
        <title>Listeria floridensis sp. nov., Listeria aquatica sp. nov., Listeria cornellensis sp. nov., Listeria riparia sp. nov. and Listeria grandensis sp. nov., from agricultural and natural environments.</title>
        <authorList>
            <person name="den Bakker H.C."/>
            <person name="Warchocki S."/>
            <person name="Wright E.M."/>
            <person name="Allred A.F."/>
            <person name="Ahlstrom C."/>
            <person name="Manuel C.S."/>
            <person name="Stasiewicz M.J."/>
            <person name="Burrell A."/>
            <person name="Roof S."/>
            <person name="Strawn L."/>
            <person name="Fortes E.D."/>
            <person name="Nightingale K.K."/>
            <person name="Kephart D."/>
            <person name="Wiedmann M."/>
        </authorList>
    </citation>
    <scope>NUCLEOTIDE SEQUENCE [LARGE SCALE GENOMIC DNA]</scope>
    <source>
        <strain evidence="10">FSL F6-971</strain>
    </source>
</reference>
<comment type="subcellular location">
    <subcellularLocation>
        <location evidence="5 6">Cytoplasm</location>
    </subcellularLocation>
</comment>
<comment type="similarity">
    <text evidence="5 6">Belongs to the XseA family.</text>
</comment>
<feature type="domain" description="OB-fold nucleic acid binding" evidence="8">
    <location>
        <begin position="7"/>
        <end position="101"/>
    </location>
</feature>
<dbReference type="AlphaFoldDB" id="W7BG82"/>
<protein>
    <recommendedName>
        <fullName evidence="5">Exodeoxyribonuclease 7 large subunit</fullName>
        <ecNumber evidence="5">3.1.11.6</ecNumber>
    </recommendedName>
    <alternativeName>
        <fullName evidence="5">Exodeoxyribonuclease VII large subunit</fullName>
        <shortName evidence="5">Exonuclease VII large subunit</shortName>
    </alternativeName>
</protein>
<evidence type="ECO:0000313" key="9">
    <source>
        <dbReference type="EMBL" id="EUJ24902.1"/>
    </source>
</evidence>
<evidence type="ECO:0000259" key="7">
    <source>
        <dbReference type="Pfam" id="PF02601"/>
    </source>
</evidence>
<dbReference type="PATRIC" id="fig|1265819.5.peg.680"/>
<evidence type="ECO:0000313" key="10">
    <source>
        <dbReference type="Proteomes" id="UP000019253"/>
    </source>
</evidence>
<evidence type="ECO:0000256" key="2">
    <source>
        <dbReference type="ARBA" id="ARBA00022722"/>
    </source>
</evidence>
<gene>
    <name evidence="5 9" type="primary">xseA</name>
    <name evidence="9" type="ORF">PGRAN_03415</name>
</gene>
<comment type="function">
    <text evidence="5">Bidirectionally degrades single-stranded DNA into large acid-insoluble oligonucleotides, which are then degraded further into small acid-soluble oligonucleotides.</text>
</comment>
<evidence type="ECO:0000256" key="1">
    <source>
        <dbReference type="ARBA" id="ARBA00022490"/>
    </source>
</evidence>
<dbReference type="CDD" id="cd04489">
    <property type="entry name" value="ExoVII_LU_OBF"/>
    <property type="match status" value="1"/>
</dbReference>
<dbReference type="RefSeq" id="WP_036065281.1">
    <property type="nucleotide sequence ID" value="NZ_AODD01000002.1"/>
</dbReference>
<dbReference type="STRING" id="1265819.PGRAN_03415"/>
<dbReference type="GO" id="GO:0005737">
    <property type="term" value="C:cytoplasm"/>
    <property type="evidence" value="ECO:0007669"/>
    <property type="project" value="UniProtKB-SubCell"/>
</dbReference>
<name>W7BG82_9LIST</name>
<dbReference type="Pfam" id="PF13742">
    <property type="entry name" value="tRNA_anti_2"/>
    <property type="match status" value="1"/>
</dbReference>
<dbReference type="InterPro" id="IPR020579">
    <property type="entry name" value="Exonuc_VII_lsu_C"/>
</dbReference>
<dbReference type="PANTHER" id="PTHR30008">
    <property type="entry name" value="EXODEOXYRIBONUCLEASE 7 LARGE SUBUNIT"/>
    <property type="match status" value="1"/>
</dbReference>
<evidence type="ECO:0000256" key="5">
    <source>
        <dbReference type="HAMAP-Rule" id="MF_00378"/>
    </source>
</evidence>
<dbReference type="GO" id="GO:0008855">
    <property type="term" value="F:exodeoxyribonuclease VII activity"/>
    <property type="evidence" value="ECO:0007669"/>
    <property type="project" value="UniProtKB-UniRule"/>
</dbReference>
<proteinExistence type="inferred from homology"/>
<sequence>MEQDKYLSVEALTKYIEKKFEVDPYLKNIYVKGEISNFKQPVSGHMYFTLKDEGAELRCVMFQKSATKLGFKPEDGMQILLTGRVSVFSKGGRYQLYAEWMEPDGIGSLYIKLEQLKHQLEKEGLFAQNRKQALPSFPAKVGIVTSKTGAAIRDMITTIKRRMPATEILLFPTIVQGDTAAPNIVRNIERANFRNDIDVLIIGRGGGSIEDLWAFNEEVVVRAVADSAIPIISAVGHETDTTLTDYVADVRAATPTAAAELAVPDYRDLLERVAERRFRLIQTIRQRIDISKQEVARYQERLVMHGPKRQMEQYQERIDYFMERLERGLKQHLLLKQHAFERVAFRLAHTGLDREIAQQQQLLASSSKDLNRQMSRLLTTKRRDFLQKVEALEHLSPLALLNRGYSVVYKEDTILTSNEKVAVGDEITVRMANGQVRAKITEKEDN</sequence>
<dbReference type="Proteomes" id="UP000019253">
    <property type="component" value="Unassembled WGS sequence"/>
</dbReference>
<organism evidence="9 10">
    <name type="scientific">Listeria grandensis FSL F6-0971</name>
    <dbReference type="NCBI Taxonomy" id="1265819"/>
    <lineage>
        <taxon>Bacteria</taxon>
        <taxon>Bacillati</taxon>
        <taxon>Bacillota</taxon>
        <taxon>Bacilli</taxon>
        <taxon>Bacillales</taxon>
        <taxon>Listeriaceae</taxon>
        <taxon>Listeria</taxon>
    </lineage>
</organism>
<evidence type="ECO:0000259" key="8">
    <source>
        <dbReference type="Pfam" id="PF13742"/>
    </source>
</evidence>
<dbReference type="GO" id="GO:0003676">
    <property type="term" value="F:nucleic acid binding"/>
    <property type="evidence" value="ECO:0007669"/>
    <property type="project" value="InterPro"/>
</dbReference>
<evidence type="ECO:0000256" key="3">
    <source>
        <dbReference type="ARBA" id="ARBA00022801"/>
    </source>
</evidence>
<keyword evidence="3 5" id="KW-0378">Hydrolase</keyword>
<dbReference type="OrthoDB" id="9802795at2"/>
<keyword evidence="4 5" id="KW-0269">Exonuclease</keyword>
<accession>W7BG82</accession>
<dbReference type="HAMAP" id="MF_00378">
    <property type="entry name" value="Exonuc_7_L"/>
    <property type="match status" value="1"/>
</dbReference>
<comment type="catalytic activity">
    <reaction evidence="5 6">
        <text>Exonucleolytic cleavage in either 5'- to 3'- or 3'- to 5'-direction to yield nucleoside 5'-phosphates.</text>
        <dbReference type="EC" id="3.1.11.6"/>
    </reaction>
</comment>
<keyword evidence="10" id="KW-1185">Reference proteome</keyword>
<keyword evidence="2 5" id="KW-0540">Nuclease</keyword>
<dbReference type="NCBIfam" id="TIGR00237">
    <property type="entry name" value="xseA"/>
    <property type="match status" value="1"/>
</dbReference>
<dbReference type="InterPro" id="IPR025824">
    <property type="entry name" value="OB-fold_nuc-bd_dom"/>
</dbReference>
<dbReference type="GO" id="GO:0009318">
    <property type="term" value="C:exodeoxyribonuclease VII complex"/>
    <property type="evidence" value="ECO:0007669"/>
    <property type="project" value="UniProtKB-UniRule"/>
</dbReference>
<dbReference type="Pfam" id="PF02601">
    <property type="entry name" value="Exonuc_VII_L"/>
    <property type="match status" value="1"/>
</dbReference>
<evidence type="ECO:0000256" key="6">
    <source>
        <dbReference type="RuleBase" id="RU004355"/>
    </source>
</evidence>
<dbReference type="InterPro" id="IPR003753">
    <property type="entry name" value="Exonuc_VII_L"/>
</dbReference>
<comment type="caution">
    <text evidence="9">The sequence shown here is derived from an EMBL/GenBank/DDBJ whole genome shotgun (WGS) entry which is preliminary data.</text>
</comment>
<evidence type="ECO:0000256" key="4">
    <source>
        <dbReference type="ARBA" id="ARBA00022839"/>
    </source>
</evidence>
<dbReference type="PANTHER" id="PTHR30008:SF0">
    <property type="entry name" value="EXODEOXYRIBONUCLEASE 7 LARGE SUBUNIT"/>
    <property type="match status" value="1"/>
</dbReference>
<keyword evidence="1 5" id="KW-0963">Cytoplasm</keyword>
<comment type="subunit">
    <text evidence="5">Heterooligomer composed of large and small subunits.</text>
</comment>